<keyword evidence="1" id="KW-1133">Transmembrane helix</keyword>
<feature type="transmembrane region" description="Helical" evidence="1">
    <location>
        <begin position="162"/>
        <end position="178"/>
    </location>
</feature>
<gene>
    <name evidence="2" type="ORF">E1J38_006080</name>
</gene>
<evidence type="ECO:0000313" key="3">
    <source>
        <dbReference type="Proteomes" id="UP000295814"/>
    </source>
</evidence>
<reference evidence="2 3" key="1">
    <citation type="submission" date="2019-07" db="EMBL/GenBank/DDBJ databases">
        <title>Seonamhaeicola sp. W255 draft genome.</title>
        <authorList>
            <person name="Zhang X.-Y."/>
            <person name="Zhang R."/>
            <person name="Zhong Y.-L."/>
            <person name="Du Z.-J."/>
        </authorList>
    </citation>
    <scope>NUCLEOTIDE SEQUENCE [LARGE SCALE GENOMIC DNA]</scope>
    <source>
        <strain evidence="2 3">W255</strain>
    </source>
</reference>
<feature type="transmembrane region" description="Helical" evidence="1">
    <location>
        <begin position="136"/>
        <end position="156"/>
    </location>
</feature>
<evidence type="ECO:0000256" key="1">
    <source>
        <dbReference type="SAM" id="Phobius"/>
    </source>
</evidence>
<keyword evidence="3" id="KW-1185">Reference proteome</keyword>
<accession>A0A562YFG9</accession>
<dbReference type="Proteomes" id="UP000295814">
    <property type="component" value="Unassembled WGS sequence"/>
</dbReference>
<sequence>MSAINTLIEKINSSKTLDFGNIFSDSIELFKKTWVQGFLLQLFTLIIMLPLIIVLYVPLIAAIIAQQESGFGNNEAFENFIAGMSVFYIVFVVAGVLVLGAISVGLNAGFYRMMRKLDNNEQTNTSDFFYFIKGTYLSKIFVLMLASFGIAILAVILCYLPIFYVMVPLSLFAIVFAFNPDLSVGEIVKVSFKLGNKKWLLIFGLLFVSGLLAEIVGFMLCGIGLLFTAAFPYHPIYLIYKEVIGFDETTAIEEIGTSTE</sequence>
<dbReference type="OrthoDB" id="1365379at2"/>
<keyword evidence="1" id="KW-0472">Membrane</keyword>
<name>A0A562YFG9_9FLAO</name>
<organism evidence="2 3">
    <name type="scientific">Seonamhaeicola sediminis</name>
    <dbReference type="NCBI Taxonomy" id="2528206"/>
    <lineage>
        <taxon>Bacteria</taxon>
        <taxon>Pseudomonadati</taxon>
        <taxon>Bacteroidota</taxon>
        <taxon>Flavobacteriia</taxon>
        <taxon>Flavobacteriales</taxon>
        <taxon>Flavobacteriaceae</taxon>
    </lineage>
</organism>
<dbReference type="RefSeq" id="WP_133356281.1">
    <property type="nucleotide sequence ID" value="NZ_SMZJ02000003.1"/>
</dbReference>
<evidence type="ECO:0008006" key="4">
    <source>
        <dbReference type="Google" id="ProtNLM"/>
    </source>
</evidence>
<dbReference type="AlphaFoldDB" id="A0A562YFG9"/>
<protein>
    <recommendedName>
        <fullName evidence="4">DUF975 family protein</fullName>
    </recommendedName>
</protein>
<feature type="transmembrane region" description="Helical" evidence="1">
    <location>
        <begin position="38"/>
        <end position="65"/>
    </location>
</feature>
<feature type="transmembrane region" description="Helical" evidence="1">
    <location>
        <begin position="85"/>
        <end position="106"/>
    </location>
</feature>
<feature type="transmembrane region" description="Helical" evidence="1">
    <location>
        <begin position="199"/>
        <end position="227"/>
    </location>
</feature>
<proteinExistence type="predicted"/>
<keyword evidence="1" id="KW-0812">Transmembrane</keyword>
<dbReference type="EMBL" id="SMZJ02000003">
    <property type="protein sequence ID" value="TWO33460.1"/>
    <property type="molecule type" value="Genomic_DNA"/>
</dbReference>
<comment type="caution">
    <text evidence="2">The sequence shown here is derived from an EMBL/GenBank/DDBJ whole genome shotgun (WGS) entry which is preliminary data.</text>
</comment>
<evidence type="ECO:0000313" key="2">
    <source>
        <dbReference type="EMBL" id="TWO33460.1"/>
    </source>
</evidence>